<proteinExistence type="predicted"/>
<sequence length="218" mass="24705">MPDQEPAVQTPSQPAPTPQTQAELQLQHTTATIPNRDADFARFKNYAAYTFLFGAPILIALPPRKLDHLTVLLTGAFAASANHITRERTGRSILDRLESRISRTSLHNPSLPSEKAREIQARIRAEREKRMGQEGVPKEEMEMLKARRDQDRGMLQTLWMGDEEKGWKEKRIQEEREALAAGKGYGDLIREHIWDVWTWGGKDGVQNDKDQRVGVAVG</sequence>
<gene>
    <name evidence="1" type="ORF">ANIA_07328</name>
</gene>
<dbReference type="InParanoid" id="Q5AWK2"/>
<organism evidence="1 2">
    <name type="scientific">Emericella nidulans (strain FGSC A4 / ATCC 38163 / CBS 112.46 / NRRL 194 / M139)</name>
    <name type="common">Aspergillus nidulans</name>
    <dbReference type="NCBI Taxonomy" id="227321"/>
    <lineage>
        <taxon>Eukaryota</taxon>
        <taxon>Fungi</taxon>
        <taxon>Dikarya</taxon>
        <taxon>Ascomycota</taxon>
        <taxon>Pezizomycotina</taxon>
        <taxon>Eurotiomycetes</taxon>
        <taxon>Eurotiomycetidae</taxon>
        <taxon>Eurotiales</taxon>
        <taxon>Aspergillaceae</taxon>
        <taxon>Aspergillus</taxon>
        <taxon>Aspergillus subgen. Nidulantes</taxon>
    </lineage>
</organism>
<dbReference type="GeneID" id="2870004"/>
<accession>C8VCM5</accession>
<name>Q5AWK2_EMENI</name>
<keyword evidence="2" id="KW-1185">Reference proteome</keyword>
<dbReference type="EMBL" id="BN001304">
    <property type="protein sequence ID" value="CBF78608.1"/>
    <property type="molecule type" value="Genomic_DNA"/>
</dbReference>
<dbReference type="OrthoDB" id="5411041at2759"/>
<accession>Q5AWK2</accession>
<reference evidence="2" key="1">
    <citation type="journal article" date="2005" name="Nature">
        <title>Sequencing of Aspergillus nidulans and comparative analysis with A. fumigatus and A. oryzae.</title>
        <authorList>
            <person name="Galagan J.E."/>
            <person name="Calvo S.E."/>
            <person name="Cuomo C."/>
            <person name="Ma L.J."/>
            <person name="Wortman J.R."/>
            <person name="Batzoglou S."/>
            <person name="Lee S.I."/>
            <person name="Basturkmen M."/>
            <person name="Spevak C.C."/>
            <person name="Clutterbuck J."/>
            <person name="Kapitonov V."/>
            <person name="Jurka J."/>
            <person name="Scazzocchio C."/>
            <person name="Farman M."/>
            <person name="Butler J."/>
            <person name="Purcell S."/>
            <person name="Harris S."/>
            <person name="Braus G.H."/>
            <person name="Draht O."/>
            <person name="Busch S."/>
            <person name="D'Enfert C."/>
            <person name="Bouchier C."/>
            <person name="Goldman G.H."/>
            <person name="Bell-Pedersen D."/>
            <person name="Griffiths-Jones S."/>
            <person name="Doonan J.H."/>
            <person name="Yu J."/>
            <person name="Vienken K."/>
            <person name="Pain A."/>
            <person name="Freitag M."/>
            <person name="Selker E.U."/>
            <person name="Archer D.B."/>
            <person name="Penalva M.A."/>
            <person name="Oakley B.R."/>
            <person name="Momany M."/>
            <person name="Tanaka T."/>
            <person name="Kumagai T."/>
            <person name="Asai K."/>
            <person name="Machida M."/>
            <person name="Nierman W.C."/>
            <person name="Denning D.W."/>
            <person name="Caddick M."/>
            <person name="Hynes M."/>
            <person name="Paoletti M."/>
            <person name="Fischer R."/>
            <person name="Miller B."/>
            <person name="Dyer P."/>
            <person name="Sachs M.S."/>
            <person name="Osmani S.A."/>
            <person name="Birren B.W."/>
        </authorList>
    </citation>
    <scope>NUCLEOTIDE SEQUENCE [LARGE SCALE GENOMIC DNA]</scope>
    <source>
        <strain evidence="2">FGSC A4 / ATCC 38163 / CBS 112.46 / NRRL 194 / M139</strain>
    </source>
</reference>
<dbReference type="HOGENOM" id="CLU_090064_1_0_1"/>
<dbReference type="AlphaFoldDB" id="Q5AWK2"/>
<dbReference type="KEGG" id="ani:ANIA_07328"/>
<evidence type="ECO:0000313" key="1">
    <source>
        <dbReference type="EMBL" id="CBF78608.1"/>
    </source>
</evidence>
<dbReference type="eggNOG" id="ENOG502SD8H">
    <property type="taxonomic scope" value="Eukaryota"/>
</dbReference>
<dbReference type="RefSeq" id="XP_680597.1">
    <property type="nucleotide sequence ID" value="XM_675505.1"/>
</dbReference>
<protein>
    <submittedName>
        <fullName evidence="1">Uncharacterized protein</fullName>
    </submittedName>
</protein>
<evidence type="ECO:0000313" key="2">
    <source>
        <dbReference type="Proteomes" id="UP000000560"/>
    </source>
</evidence>
<dbReference type="Proteomes" id="UP000000560">
    <property type="component" value="Chromosome IV"/>
</dbReference>
<reference evidence="2" key="2">
    <citation type="journal article" date="2009" name="Fungal Genet. Biol.">
        <title>The 2008 update of the Aspergillus nidulans genome annotation: a community effort.</title>
        <authorList>
            <person name="Wortman J.R."/>
            <person name="Gilsenan J.M."/>
            <person name="Joardar V."/>
            <person name="Deegan J."/>
            <person name="Clutterbuck J."/>
            <person name="Andersen M.R."/>
            <person name="Archer D."/>
            <person name="Bencina M."/>
            <person name="Braus G."/>
            <person name="Coutinho P."/>
            <person name="von Dohren H."/>
            <person name="Doonan J."/>
            <person name="Driessen A.J."/>
            <person name="Durek P."/>
            <person name="Espeso E."/>
            <person name="Fekete E."/>
            <person name="Flipphi M."/>
            <person name="Estrada C.G."/>
            <person name="Geysens S."/>
            <person name="Goldman G."/>
            <person name="de Groot P.W."/>
            <person name="Hansen K."/>
            <person name="Harris S.D."/>
            <person name="Heinekamp T."/>
            <person name="Helmstaedt K."/>
            <person name="Henrissat B."/>
            <person name="Hofmann G."/>
            <person name="Homan T."/>
            <person name="Horio T."/>
            <person name="Horiuchi H."/>
            <person name="James S."/>
            <person name="Jones M."/>
            <person name="Karaffa L."/>
            <person name="Karanyi Z."/>
            <person name="Kato M."/>
            <person name="Keller N."/>
            <person name="Kelly D.E."/>
            <person name="Kiel J.A."/>
            <person name="Kim J.M."/>
            <person name="van der Klei I.J."/>
            <person name="Klis F.M."/>
            <person name="Kovalchuk A."/>
            <person name="Krasevec N."/>
            <person name="Kubicek C.P."/>
            <person name="Liu B."/>
            <person name="Maccabe A."/>
            <person name="Meyer V."/>
            <person name="Mirabito P."/>
            <person name="Miskei M."/>
            <person name="Mos M."/>
            <person name="Mullins J."/>
            <person name="Nelson D.R."/>
            <person name="Nielsen J."/>
            <person name="Oakley B.R."/>
            <person name="Osmani S.A."/>
            <person name="Pakula T."/>
            <person name="Paszewski A."/>
            <person name="Paulsen I."/>
            <person name="Pilsyk S."/>
            <person name="Pocsi I."/>
            <person name="Punt P.J."/>
            <person name="Ram A.F."/>
            <person name="Ren Q."/>
            <person name="Robellet X."/>
            <person name="Robson G."/>
            <person name="Seiboth B."/>
            <person name="van Solingen P."/>
            <person name="Specht T."/>
            <person name="Sun J."/>
            <person name="Taheri-Talesh N."/>
            <person name="Takeshita N."/>
            <person name="Ussery D."/>
            <person name="vanKuyk P.A."/>
            <person name="Visser H."/>
            <person name="van de Vondervoort P.J."/>
            <person name="de Vries R.P."/>
            <person name="Walton J."/>
            <person name="Xiang X."/>
            <person name="Xiong Y."/>
            <person name="Zeng A.P."/>
            <person name="Brandt B.W."/>
            <person name="Cornell M.J."/>
            <person name="van den Hondel C.A."/>
            <person name="Visser J."/>
            <person name="Oliver S.G."/>
            <person name="Turner G."/>
        </authorList>
    </citation>
    <scope>GENOME REANNOTATION</scope>
    <source>
        <strain evidence="2">FGSC A4 / ATCC 38163 / CBS 112.46 / NRRL 194 / M139</strain>
    </source>
</reference>
<dbReference type="OMA" id="WMGGESE"/>